<dbReference type="PANTHER" id="PTHR34458:SF5">
    <property type="entry name" value="POLLEN OLE E 1 ALLERGEN AND EXTENSIN FAMILY PROTEIN"/>
    <property type="match status" value="1"/>
</dbReference>
<protein>
    <submittedName>
        <fullName evidence="1">Uncharacterized protein</fullName>
    </submittedName>
</protein>
<dbReference type="InParanoid" id="A0A804K5X8"/>
<dbReference type="OMA" id="MDSHVNT"/>
<reference evidence="1" key="1">
    <citation type="submission" date="2021-05" db="UniProtKB">
        <authorList>
            <consortium name="EnsemblPlants"/>
        </authorList>
    </citation>
    <scope>IDENTIFICATION</scope>
    <source>
        <strain evidence="1">subsp. malaccensis</strain>
    </source>
</reference>
<evidence type="ECO:0000313" key="2">
    <source>
        <dbReference type="Proteomes" id="UP000012960"/>
    </source>
</evidence>
<organism evidence="1 2">
    <name type="scientific">Musa acuminata subsp. malaccensis</name>
    <name type="common">Wild banana</name>
    <name type="synonym">Musa malaccensis</name>
    <dbReference type="NCBI Taxonomy" id="214687"/>
    <lineage>
        <taxon>Eukaryota</taxon>
        <taxon>Viridiplantae</taxon>
        <taxon>Streptophyta</taxon>
        <taxon>Embryophyta</taxon>
        <taxon>Tracheophyta</taxon>
        <taxon>Spermatophyta</taxon>
        <taxon>Magnoliopsida</taxon>
        <taxon>Liliopsida</taxon>
        <taxon>Zingiberales</taxon>
        <taxon>Musaceae</taxon>
        <taxon>Musa</taxon>
    </lineage>
</organism>
<evidence type="ECO:0000313" key="1">
    <source>
        <dbReference type="EnsemblPlants" id="Ma08_p12710.1"/>
    </source>
</evidence>
<dbReference type="InterPro" id="IPR040404">
    <property type="entry name" value="Phylloplanin-like"/>
</dbReference>
<keyword evidence="2" id="KW-1185">Reference proteome</keyword>
<proteinExistence type="predicted"/>
<dbReference type="AlphaFoldDB" id="A0A804K5X8"/>
<dbReference type="EnsemblPlants" id="Ma08_t12710.1">
    <property type="protein sequence ID" value="Ma08_p12710.1"/>
    <property type="gene ID" value="Ma08_g12710"/>
</dbReference>
<name>A0A804K5X8_MUSAM</name>
<dbReference type="PANTHER" id="PTHR34458">
    <property type="entry name" value="POLLEN OLE E 1 ALLERGEN AND EXTENSIN FAMILY PROTEIN-RELATED"/>
    <property type="match status" value="1"/>
</dbReference>
<dbReference type="Proteomes" id="UP000012960">
    <property type="component" value="Unplaced"/>
</dbReference>
<sequence length="126" mass="12469">MDLLVDADATVQVQCGSSVIASTTTNSNGAFAMLLSEQTSTVSDLLSSCKLVIPTPVSTCDASLRATGKLQSPLQLLSGTGLDGLLGNKSLLGDIFGKGGLLGGILGGDGLLGGILGPSKYTVAGN</sequence>
<dbReference type="OrthoDB" id="905355at2759"/>
<accession>A0A804K5X8</accession>
<dbReference type="Gramene" id="Ma08_t12710.1">
    <property type="protein sequence ID" value="Ma08_p12710.1"/>
    <property type="gene ID" value="Ma08_g12710"/>
</dbReference>